<evidence type="ECO:0000259" key="2">
    <source>
        <dbReference type="Pfam" id="PF04909"/>
    </source>
</evidence>
<gene>
    <name evidence="3" type="ORF">GGR42_000071</name>
</gene>
<dbReference type="Gene3D" id="3.20.20.140">
    <property type="entry name" value="Metal-dependent hydrolases"/>
    <property type="match status" value="1"/>
</dbReference>
<dbReference type="AlphaFoldDB" id="A0A846QYB4"/>
<dbReference type="GO" id="GO:0005737">
    <property type="term" value="C:cytoplasm"/>
    <property type="evidence" value="ECO:0007669"/>
    <property type="project" value="TreeGrafter"/>
</dbReference>
<accession>A0A846QYB4</accession>
<sequence>MKKRLFILLIIPFLSYSQKGQPIIDMHLHDYTEQTYYTAPAPDGIMSPKDYQTYRDELLKILKDFNVEKAIVSTIGGPNKLDNDGVLIPGYYTNSPPKDTIAFKELIKSGKLKVFGEIGALYDGLTLSDPRFEPFLKICQQYDVPIAVHTGGGPIGITYMGHPNFRIKLGDPYTVEDVLAKFPKLRIYIMHAGEVFYENTLRLMLQYSQLYTDLGVILWVHEQPMDYAEQFLKKAKKYGLIDRIMFGSDQMVWPHAIEKSINQLNSYDFLSENDKRKIFYENALRFLKLKE</sequence>
<dbReference type="PANTHER" id="PTHR21240:SF28">
    <property type="entry name" value="ISO-OROTATE DECARBOXYLASE (EUROFUNG)"/>
    <property type="match status" value="1"/>
</dbReference>
<evidence type="ECO:0000313" key="4">
    <source>
        <dbReference type="Proteomes" id="UP000590442"/>
    </source>
</evidence>
<comment type="caution">
    <text evidence="3">The sequence shown here is derived from an EMBL/GenBank/DDBJ whole genome shotgun (WGS) entry which is preliminary data.</text>
</comment>
<organism evidence="3 4">
    <name type="scientific">Saonia flava</name>
    <dbReference type="NCBI Taxonomy" id="523696"/>
    <lineage>
        <taxon>Bacteria</taxon>
        <taxon>Pseudomonadati</taxon>
        <taxon>Bacteroidota</taxon>
        <taxon>Flavobacteriia</taxon>
        <taxon>Flavobacteriales</taxon>
        <taxon>Flavobacteriaceae</taxon>
        <taxon>Saonia</taxon>
    </lineage>
</organism>
<dbReference type="Proteomes" id="UP000590442">
    <property type="component" value="Unassembled WGS sequence"/>
</dbReference>
<dbReference type="GO" id="GO:0016787">
    <property type="term" value="F:hydrolase activity"/>
    <property type="evidence" value="ECO:0007669"/>
    <property type="project" value="InterPro"/>
</dbReference>
<dbReference type="InterPro" id="IPR032465">
    <property type="entry name" value="ACMSD"/>
</dbReference>
<dbReference type="Pfam" id="PF04909">
    <property type="entry name" value="Amidohydro_2"/>
    <property type="match status" value="1"/>
</dbReference>
<dbReference type="GO" id="GO:0016831">
    <property type="term" value="F:carboxy-lyase activity"/>
    <property type="evidence" value="ECO:0007669"/>
    <property type="project" value="InterPro"/>
</dbReference>
<protein>
    <recommendedName>
        <fullName evidence="2">Amidohydrolase-related domain-containing protein</fullName>
    </recommendedName>
</protein>
<dbReference type="EMBL" id="JAATJJ010000001">
    <property type="protein sequence ID" value="NJB69609.1"/>
    <property type="molecule type" value="Genomic_DNA"/>
</dbReference>
<dbReference type="PANTHER" id="PTHR21240">
    <property type="entry name" value="2-AMINO-3-CARBOXYLMUCONATE-6-SEMIALDEHYDE DECARBOXYLASE"/>
    <property type="match status" value="1"/>
</dbReference>
<proteinExistence type="predicted"/>
<name>A0A846QYB4_9FLAO</name>
<dbReference type="SUPFAM" id="SSF51556">
    <property type="entry name" value="Metallo-dependent hydrolases"/>
    <property type="match status" value="1"/>
</dbReference>
<evidence type="ECO:0000313" key="3">
    <source>
        <dbReference type="EMBL" id="NJB69609.1"/>
    </source>
</evidence>
<dbReference type="InterPro" id="IPR006680">
    <property type="entry name" value="Amidohydro-rel"/>
</dbReference>
<keyword evidence="4" id="KW-1185">Reference proteome</keyword>
<dbReference type="InterPro" id="IPR032466">
    <property type="entry name" value="Metal_Hydrolase"/>
</dbReference>
<dbReference type="GO" id="GO:0019748">
    <property type="term" value="P:secondary metabolic process"/>
    <property type="evidence" value="ECO:0007669"/>
    <property type="project" value="TreeGrafter"/>
</dbReference>
<evidence type="ECO:0000256" key="1">
    <source>
        <dbReference type="ARBA" id="ARBA00023239"/>
    </source>
</evidence>
<dbReference type="RefSeq" id="WP_167959393.1">
    <property type="nucleotide sequence ID" value="NZ_JAATJJ010000001.1"/>
</dbReference>
<feature type="domain" description="Amidohydrolase-related" evidence="2">
    <location>
        <begin position="24"/>
        <end position="289"/>
    </location>
</feature>
<reference evidence="3 4" key="1">
    <citation type="submission" date="2020-03" db="EMBL/GenBank/DDBJ databases">
        <title>Genomic Encyclopedia of Type Strains, Phase IV (KMG-IV): sequencing the most valuable type-strain genomes for metagenomic binning, comparative biology and taxonomic classification.</title>
        <authorList>
            <person name="Goeker M."/>
        </authorList>
    </citation>
    <scope>NUCLEOTIDE SEQUENCE [LARGE SCALE GENOMIC DNA]</scope>
    <source>
        <strain evidence="3 4">DSM 29762</strain>
    </source>
</reference>
<keyword evidence="1" id="KW-0456">Lyase</keyword>